<dbReference type="Pfam" id="PF13181">
    <property type="entry name" value="TPR_8"/>
    <property type="match status" value="1"/>
</dbReference>
<dbReference type="InterPro" id="IPR029787">
    <property type="entry name" value="Nucleotide_cyclase"/>
</dbReference>
<dbReference type="InterPro" id="IPR050697">
    <property type="entry name" value="Adenylyl/Guanylyl_Cyclase_3/4"/>
</dbReference>
<dbReference type="Proteomes" id="UP000199031">
    <property type="component" value="Unassembled WGS sequence"/>
</dbReference>
<dbReference type="GO" id="GO:0035556">
    <property type="term" value="P:intracellular signal transduction"/>
    <property type="evidence" value="ECO:0007669"/>
    <property type="project" value="InterPro"/>
</dbReference>
<dbReference type="InterPro" id="IPR001054">
    <property type="entry name" value="A/G_cyclase"/>
</dbReference>
<dbReference type="STRING" id="1465490.SAMN05444277_1036"/>
<dbReference type="GO" id="GO:0009190">
    <property type="term" value="P:cyclic nucleotide biosynthetic process"/>
    <property type="evidence" value="ECO:0007669"/>
    <property type="project" value="InterPro"/>
</dbReference>
<dbReference type="InterPro" id="IPR019734">
    <property type="entry name" value="TPR_rpt"/>
</dbReference>
<sequence>MRKLAAIIFTDIEGFTKLMQHNETEAMHVLERYKQTYLHQVKQFRGQHIKFLGDGTLTIFSSVIDAVNCAIALQRALQTEPIIPVRIGIHQGDIIIEKKDVIGDAVNLASRIQPYGIGGSIILSEKVCTELQNHSEISTVALGSFHLKNIFQPVNLHAVIADGIKVPYIHKLNESGQQSSLNQPVKTGSAFRTLLKKPRLLRVTLPILVIGLLSTWFVAKTTAGKTDELLKVIAVFPFESIDAGEQNTVFAKGLTEEMIALLSSNPGLTIKEIPANVASNNKDNLKKLLHEIKAGSILEGKVQHDNDKLYVFVNLQNISTGEVIWSKTYREKFEDLMSVQQQVAIKISESLNTGLGPAGTKSFASGRTNNPEAYRFYIEGRVALRKRTPRSMQEAISLFNKAIKEDSNFALAYSGLSDTYTILIDNGYLPYNSGINLARNAVNHAFKLDSSSAEIRASRAIFFSSLEGRYADAVKELRLALSIRPKYADANQWYALELAAAGQFDSAVSHIDKALLLDPYSERIWANKALILKFARQYKEAIKVLNHAIDSCIDNCQLLYRYKTECHFWLGQTDSVLSYAALNKDNLRNALFWKTVFNHDKSKLQQMLNEQLKNEHINYTEMALLCAFMEENEKALYFIKNAYNNKEFSSLIYLKVEPGFDNLHKENVFIDITNKLGL</sequence>
<dbReference type="PROSITE" id="PS50125">
    <property type="entry name" value="GUANYLATE_CYCLASE_2"/>
    <property type="match status" value="1"/>
</dbReference>
<dbReference type="SUPFAM" id="SSF48452">
    <property type="entry name" value="TPR-like"/>
    <property type="match status" value="1"/>
</dbReference>
<dbReference type="Pfam" id="PF00211">
    <property type="entry name" value="Guanylate_cyc"/>
    <property type="match status" value="1"/>
</dbReference>
<dbReference type="EMBL" id="FOXQ01000003">
    <property type="protein sequence ID" value="SFP89118.1"/>
    <property type="molecule type" value="Genomic_DNA"/>
</dbReference>
<dbReference type="SUPFAM" id="SSF55073">
    <property type="entry name" value="Nucleotide cyclase"/>
    <property type="match status" value="1"/>
</dbReference>
<dbReference type="PANTHER" id="PTHR43081">
    <property type="entry name" value="ADENYLATE CYCLASE, TERMINAL-DIFFERENTIATION SPECIFIC-RELATED"/>
    <property type="match status" value="1"/>
</dbReference>
<keyword evidence="3" id="KW-1185">Reference proteome</keyword>
<name>A0A1I5U1E9_9BACT</name>
<dbReference type="Gene3D" id="3.30.70.1230">
    <property type="entry name" value="Nucleotide cyclase"/>
    <property type="match status" value="1"/>
</dbReference>
<evidence type="ECO:0000313" key="2">
    <source>
        <dbReference type="EMBL" id="SFP89118.1"/>
    </source>
</evidence>
<dbReference type="InterPro" id="IPR011990">
    <property type="entry name" value="TPR-like_helical_dom_sf"/>
</dbReference>
<proteinExistence type="predicted"/>
<dbReference type="OrthoDB" id="9779074at2"/>
<dbReference type="CDD" id="cd07302">
    <property type="entry name" value="CHD"/>
    <property type="match status" value="1"/>
</dbReference>
<organism evidence="2 3">
    <name type="scientific">Parafilimonas terrae</name>
    <dbReference type="NCBI Taxonomy" id="1465490"/>
    <lineage>
        <taxon>Bacteria</taxon>
        <taxon>Pseudomonadati</taxon>
        <taxon>Bacteroidota</taxon>
        <taxon>Chitinophagia</taxon>
        <taxon>Chitinophagales</taxon>
        <taxon>Chitinophagaceae</taxon>
        <taxon>Parafilimonas</taxon>
    </lineage>
</organism>
<evidence type="ECO:0000313" key="3">
    <source>
        <dbReference type="Proteomes" id="UP000199031"/>
    </source>
</evidence>
<dbReference type="GO" id="GO:0004016">
    <property type="term" value="F:adenylate cyclase activity"/>
    <property type="evidence" value="ECO:0007669"/>
    <property type="project" value="UniProtKB-ARBA"/>
</dbReference>
<dbReference type="RefSeq" id="WP_090656253.1">
    <property type="nucleotide sequence ID" value="NZ_FOXQ01000003.1"/>
</dbReference>
<reference evidence="2 3" key="1">
    <citation type="submission" date="2016-10" db="EMBL/GenBank/DDBJ databases">
        <authorList>
            <person name="de Groot N.N."/>
        </authorList>
    </citation>
    <scope>NUCLEOTIDE SEQUENCE [LARGE SCALE GENOMIC DNA]</scope>
    <source>
        <strain evidence="2 3">DSM 28286</strain>
    </source>
</reference>
<accession>A0A1I5U1E9</accession>
<protein>
    <submittedName>
        <fullName evidence="2">Adenylate cyclase, class 3</fullName>
    </submittedName>
</protein>
<feature type="domain" description="Guanylate cyclase" evidence="1">
    <location>
        <begin position="6"/>
        <end position="113"/>
    </location>
</feature>
<evidence type="ECO:0000259" key="1">
    <source>
        <dbReference type="PROSITE" id="PS50125"/>
    </source>
</evidence>
<dbReference type="Gene3D" id="1.25.40.10">
    <property type="entry name" value="Tetratricopeptide repeat domain"/>
    <property type="match status" value="1"/>
</dbReference>
<gene>
    <name evidence="2" type="ORF">SAMN05444277_1036</name>
</gene>
<dbReference type="PANTHER" id="PTHR43081:SF1">
    <property type="entry name" value="ADENYLATE CYCLASE, TERMINAL-DIFFERENTIATION SPECIFIC"/>
    <property type="match status" value="1"/>
</dbReference>
<dbReference type="AlphaFoldDB" id="A0A1I5U1E9"/>